<evidence type="ECO:0000313" key="2">
    <source>
        <dbReference type="Proteomes" id="UP001060085"/>
    </source>
</evidence>
<dbReference type="Proteomes" id="UP001060085">
    <property type="component" value="Linkage Group LG04"/>
</dbReference>
<proteinExistence type="predicted"/>
<protein>
    <submittedName>
        <fullName evidence="1">Uncharacterized protein</fullName>
    </submittedName>
</protein>
<evidence type="ECO:0000313" key="1">
    <source>
        <dbReference type="EMBL" id="KAI5667957.1"/>
    </source>
</evidence>
<keyword evidence="2" id="KW-1185">Reference proteome</keyword>
<reference evidence="2" key="1">
    <citation type="journal article" date="2023" name="Nat. Plants">
        <title>Single-cell RNA sequencing provides a high-resolution roadmap for understanding the multicellular compartmentation of specialized metabolism.</title>
        <authorList>
            <person name="Sun S."/>
            <person name="Shen X."/>
            <person name="Li Y."/>
            <person name="Li Y."/>
            <person name="Wang S."/>
            <person name="Li R."/>
            <person name="Zhang H."/>
            <person name="Shen G."/>
            <person name="Guo B."/>
            <person name="Wei J."/>
            <person name="Xu J."/>
            <person name="St-Pierre B."/>
            <person name="Chen S."/>
            <person name="Sun C."/>
        </authorList>
    </citation>
    <scope>NUCLEOTIDE SEQUENCE [LARGE SCALE GENOMIC DNA]</scope>
</reference>
<sequence>MSFEENLFLLVPSMTNCLSSHLSFEDPLISSSVMFDPSCYGLGNLDDTSLVELNIVGFALGFDRNCLQHVCTITSMIGRRHTMEFEGQGKSVGRKLILCYGDLTMSFSSNLFVFYLMFSFKELKLFLELNAFYVILVGDCMANLFTCRLVLDIDHILKCSSSCAFLEKQLMISIARIKPSCHDLELLHDSLIFDRLFANDLTFCASMWSKICIFLRTFLENGYDESVRCFFWTLCGVFHAKFKGEFLENYDNESSFLYTSKKIFDGFIPSIKLLCL</sequence>
<name>A0ACC0B5V9_CATRO</name>
<comment type="caution">
    <text evidence="1">The sequence shown here is derived from an EMBL/GenBank/DDBJ whole genome shotgun (WGS) entry which is preliminary data.</text>
</comment>
<dbReference type="EMBL" id="CM044704">
    <property type="protein sequence ID" value="KAI5667957.1"/>
    <property type="molecule type" value="Genomic_DNA"/>
</dbReference>
<organism evidence="1 2">
    <name type="scientific">Catharanthus roseus</name>
    <name type="common">Madagascar periwinkle</name>
    <name type="synonym">Vinca rosea</name>
    <dbReference type="NCBI Taxonomy" id="4058"/>
    <lineage>
        <taxon>Eukaryota</taxon>
        <taxon>Viridiplantae</taxon>
        <taxon>Streptophyta</taxon>
        <taxon>Embryophyta</taxon>
        <taxon>Tracheophyta</taxon>
        <taxon>Spermatophyta</taxon>
        <taxon>Magnoliopsida</taxon>
        <taxon>eudicotyledons</taxon>
        <taxon>Gunneridae</taxon>
        <taxon>Pentapetalae</taxon>
        <taxon>asterids</taxon>
        <taxon>lamiids</taxon>
        <taxon>Gentianales</taxon>
        <taxon>Apocynaceae</taxon>
        <taxon>Rauvolfioideae</taxon>
        <taxon>Vinceae</taxon>
        <taxon>Catharanthinae</taxon>
        <taxon>Catharanthus</taxon>
    </lineage>
</organism>
<gene>
    <name evidence="1" type="ORF">M9H77_17810</name>
</gene>
<accession>A0ACC0B5V9</accession>